<dbReference type="PANTHER" id="PTHR30183">
    <property type="entry name" value="MOLYBDENUM TRANSPORT SYSTEM PERMEASE PROTEIN MODB"/>
    <property type="match status" value="1"/>
</dbReference>
<evidence type="ECO:0000256" key="7">
    <source>
        <dbReference type="RuleBase" id="RU363032"/>
    </source>
</evidence>
<feature type="transmembrane region" description="Helical" evidence="7">
    <location>
        <begin position="192"/>
        <end position="214"/>
    </location>
</feature>
<feature type="transmembrane region" description="Helical" evidence="7">
    <location>
        <begin position="92"/>
        <end position="114"/>
    </location>
</feature>
<dbReference type="RefSeq" id="WP_011187807.1">
    <property type="nucleotide sequence ID" value="NC_006138.1"/>
</dbReference>
<dbReference type="KEGG" id="dps:DP0562"/>
<dbReference type="eggNOG" id="COG0555">
    <property type="taxonomic scope" value="Bacteria"/>
</dbReference>
<evidence type="ECO:0000256" key="3">
    <source>
        <dbReference type="ARBA" id="ARBA00022475"/>
    </source>
</evidence>
<keyword evidence="2 7" id="KW-0813">Transport</keyword>
<evidence type="ECO:0000256" key="6">
    <source>
        <dbReference type="ARBA" id="ARBA00023136"/>
    </source>
</evidence>
<dbReference type="Gene3D" id="1.10.3720.10">
    <property type="entry name" value="MetI-like"/>
    <property type="match status" value="1"/>
</dbReference>
<name>Q6AQT2_DESPS</name>
<keyword evidence="5 7" id="KW-1133">Transmembrane helix</keyword>
<dbReference type="HOGENOM" id="CLU_016047_14_1_7"/>
<keyword evidence="6 7" id="KW-0472">Membrane</keyword>
<reference evidence="10" key="1">
    <citation type="journal article" date="2004" name="Environ. Microbiol.">
        <title>The genome of Desulfotalea psychrophila, a sulfate-reducing bacterium from permanently cold Arctic sediments.</title>
        <authorList>
            <person name="Rabus R."/>
            <person name="Ruepp A."/>
            <person name="Frickey T."/>
            <person name="Rattei T."/>
            <person name="Fartmann B."/>
            <person name="Stark M."/>
            <person name="Bauer M."/>
            <person name="Zibat A."/>
            <person name="Lombardot T."/>
            <person name="Becker I."/>
            <person name="Amann J."/>
            <person name="Gellner K."/>
            <person name="Teeling H."/>
            <person name="Leuschner W.D."/>
            <person name="Gloeckner F.-O."/>
            <person name="Lupas A.N."/>
            <person name="Amann R."/>
            <person name="Klenk H.-P."/>
        </authorList>
    </citation>
    <scope>NUCLEOTIDE SEQUENCE [LARGE SCALE GENOMIC DNA]</scope>
    <source>
        <strain evidence="10">DSM 12343 / LSv54</strain>
    </source>
</reference>
<evidence type="ECO:0000313" key="9">
    <source>
        <dbReference type="EMBL" id="CAG35291.1"/>
    </source>
</evidence>
<keyword evidence="10" id="KW-1185">Reference proteome</keyword>
<evidence type="ECO:0000313" key="10">
    <source>
        <dbReference type="Proteomes" id="UP000000602"/>
    </source>
</evidence>
<organism evidence="9 10">
    <name type="scientific">Desulfotalea psychrophila (strain LSv54 / DSM 12343)</name>
    <dbReference type="NCBI Taxonomy" id="177439"/>
    <lineage>
        <taxon>Bacteria</taxon>
        <taxon>Pseudomonadati</taxon>
        <taxon>Thermodesulfobacteriota</taxon>
        <taxon>Desulfobulbia</taxon>
        <taxon>Desulfobulbales</taxon>
        <taxon>Desulfocapsaceae</taxon>
        <taxon>Desulfotalea</taxon>
    </lineage>
</organism>
<sequence length="265" mass="28856">MNRVLSLKLFTPLCLAASIMVLLFIIVPLAEMILQPSMADLIETAHDEEVMAAIYKSLSCSGAAAMISAIFGTPIAYLLARSNFSGKKIVETIIDLPIMIPHPVVGIALLSLAGRNHPLGRLLQEMGFKILGTTTGIITVLTFVALPFYINTAKAGFQSVPKRLEQVARSLGAGQGATFFHITVPLTWRHMLTGFIMSMARAISEFGAVVIIAYHPMIAPILMYERFTAYGLKYSQPVAVLLIIICLFLFLLLRVVSSPMSAKDD</sequence>
<dbReference type="CDD" id="cd06261">
    <property type="entry name" value="TM_PBP2"/>
    <property type="match status" value="1"/>
</dbReference>
<dbReference type="SUPFAM" id="SSF161098">
    <property type="entry name" value="MetI-like"/>
    <property type="match status" value="1"/>
</dbReference>
<dbReference type="PANTHER" id="PTHR30183:SF3">
    <property type="entry name" value="MOLYBDENUM TRANSPORT SYSTEM PERMEASE PROTEIN MODB"/>
    <property type="match status" value="1"/>
</dbReference>
<dbReference type="STRING" id="177439.DP0562"/>
<evidence type="ECO:0000256" key="1">
    <source>
        <dbReference type="ARBA" id="ARBA00004651"/>
    </source>
</evidence>
<feature type="transmembrane region" description="Helical" evidence="7">
    <location>
        <begin position="126"/>
        <end position="150"/>
    </location>
</feature>
<dbReference type="InterPro" id="IPR035906">
    <property type="entry name" value="MetI-like_sf"/>
</dbReference>
<proteinExistence type="inferred from homology"/>
<evidence type="ECO:0000259" key="8">
    <source>
        <dbReference type="PROSITE" id="PS50928"/>
    </source>
</evidence>
<dbReference type="Proteomes" id="UP000000602">
    <property type="component" value="Chromosome"/>
</dbReference>
<feature type="domain" description="ABC transmembrane type-1" evidence="8">
    <location>
        <begin position="54"/>
        <end position="253"/>
    </location>
</feature>
<feature type="transmembrane region" description="Helical" evidence="7">
    <location>
        <begin position="12"/>
        <end position="34"/>
    </location>
</feature>
<feature type="transmembrane region" description="Helical" evidence="7">
    <location>
        <begin position="54"/>
        <end position="80"/>
    </location>
</feature>
<feature type="transmembrane region" description="Helical" evidence="7">
    <location>
        <begin position="234"/>
        <end position="253"/>
    </location>
</feature>
<dbReference type="AlphaFoldDB" id="Q6AQT2"/>
<dbReference type="Pfam" id="PF00528">
    <property type="entry name" value="BPD_transp_1"/>
    <property type="match status" value="1"/>
</dbReference>
<evidence type="ECO:0000256" key="5">
    <source>
        <dbReference type="ARBA" id="ARBA00022989"/>
    </source>
</evidence>
<dbReference type="InterPro" id="IPR000515">
    <property type="entry name" value="MetI-like"/>
</dbReference>
<gene>
    <name evidence="9" type="ordered locus">DP0562</name>
</gene>
<protein>
    <submittedName>
        <fullName evidence="9">Related to sulfate ABC transporter, permease protein</fullName>
    </submittedName>
</protein>
<evidence type="ECO:0000256" key="4">
    <source>
        <dbReference type="ARBA" id="ARBA00022692"/>
    </source>
</evidence>
<keyword evidence="4 7" id="KW-0812">Transmembrane</keyword>
<dbReference type="GO" id="GO:0005886">
    <property type="term" value="C:plasma membrane"/>
    <property type="evidence" value="ECO:0007669"/>
    <property type="project" value="UniProtKB-SubCell"/>
</dbReference>
<evidence type="ECO:0000256" key="2">
    <source>
        <dbReference type="ARBA" id="ARBA00022448"/>
    </source>
</evidence>
<comment type="similarity">
    <text evidence="7">Belongs to the binding-protein-dependent transport system permease family.</text>
</comment>
<dbReference type="PROSITE" id="PS50928">
    <property type="entry name" value="ABC_TM1"/>
    <property type="match status" value="1"/>
</dbReference>
<dbReference type="GO" id="GO:0055085">
    <property type="term" value="P:transmembrane transport"/>
    <property type="evidence" value="ECO:0007669"/>
    <property type="project" value="InterPro"/>
</dbReference>
<comment type="subcellular location">
    <subcellularLocation>
        <location evidence="1 7">Cell membrane</location>
        <topology evidence="1 7">Multi-pass membrane protein</topology>
    </subcellularLocation>
</comment>
<accession>Q6AQT2</accession>
<dbReference type="EMBL" id="CR522870">
    <property type="protein sequence ID" value="CAG35291.1"/>
    <property type="molecule type" value="Genomic_DNA"/>
</dbReference>
<keyword evidence="3" id="KW-1003">Cell membrane</keyword>